<dbReference type="EMBL" id="NPDY01000003">
    <property type="protein sequence ID" value="PJZ70591.1"/>
    <property type="molecule type" value="Genomic_DNA"/>
</dbReference>
<name>A0A2M9ZQY0_9LEPT</name>
<protein>
    <submittedName>
        <fullName evidence="2">Uncharacterized protein</fullName>
    </submittedName>
</protein>
<organism evidence="2 4">
    <name type="scientific">Leptospira perolatii</name>
    <dbReference type="NCBI Taxonomy" id="2023191"/>
    <lineage>
        <taxon>Bacteria</taxon>
        <taxon>Pseudomonadati</taxon>
        <taxon>Spirochaetota</taxon>
        <taxon>Spirochaetia</taxon>
        <taxon>Leptospirales</taxon>
        <taxon>Leptospiraceae</taxon>
        <taxon>Leptospira</taxon>
    </lineage>
</organism>
<accession>A0A2M9ZQY0</accession>
<reference evidence="3 4" key="1">
    <citation type="submission" date="2017-07" db="EMBL/GenBank/DDBJ databases">
        <title>Leptospira spp. isolated from tropical soils.</title>
        <authorList>
            <person name="Thibeaux R."/>
            <person name="Iraola G."/>
            <person name="Ferres I."/>
            <person name="Bierque E."/>
            <person name="Girault D."/>
            <person name="Soupe-Gilbert M.-E."/>
            <person name="Picardeau M."/>
            <person name="Goarant C."/>
        </authorList>
    </citation>
    <scope>NUCLEOTIDE SEQUENCE [LARGE SCALE GENOMIC DNA]</scope>
    <source>
        <strain evidence="2 4">FH1-B-B1</strain>
        <strain evidence="1 3">FH1-B-C1</strain>
    </source>
</reference>
<evidence type="ECO:0000313" key="4">
    <source>
        <dbReference type="Proteomes" id="UP000231990"/>
    </source>
</evidence>
<dbReference type="Proteomes" id="UP000231990">
    <property type="component" value="Unassembled WGS sequence"/>
</dbReference>
<gene>
    <name evidence="1" type="ORF">CH360_06200</name>
    <name evidence="2" type="ORF">CH373_05780</name>
</gene>
<evidence type="ECO:0000313" key="1">
    <source>
        <dbReference type="EMBL" id="PJZ70591.1"/>
    </source>
</evidence>
<evidence type="ECO:0000313" key="2">
    <source>
        <dbReference type="EMBL" id="PJZ74486.1"/>
    </source>
</evidence>
<evidence type="ECO:0000313" key="3">
    <source>
        <dbReference type="Proteomes" id="UP000231962"/>
    </source>
</evidence>
<keyword evidence="3" id="KW-1185">Reference proteome</keyword>
<dbReference type="AlphaFoldDB" id="A0A2M9ZQY0"/>
<proteinExistence type="predicted"/>
<sequence>MLTLLSFASGSFAWESKDKTDTITDWKKGEIRKTIDHRMPKVVFHPDDPDYNKEDTAKNLNEARSRAKERAREELHRYLVRGLENLFLNSNILLRDKVSEDEIFREIFQEIYDKDPVKIEYKFSHNHLSSLGKIEFKGKRGILTHIQLPYGSEKFPEFHPALEPSDAYTSLIVDARHLNVTAALFPEIKNEEGVSIYSPFFVKKSAVVIGGYVRYLSTPKEAMSWENAGDKPFFTTALTSTGKYPVDLVISSEDGERLLASPKTREALRSGKVIILLKQ</sequence>
<dbReference type="OrthoDB" id="338999at2"/>
<comment type="caution">
    <text evidence="2">The sequence shown here is derived from an EMBL/GenBank/DDBJ whole genome shotgun (WGS) entry which is preliminary data.</text>
</comment>
<dbReference type="Proteomes" id="UP000231962">
    <property type="component" value="Unassembled WGS sequence"/>
</dbReference>
<dbReference type="EMBL" id="NPDZ01000002">
    <property type="protein sequence ID" value="PJZ74486.1"/>
    <property type="molecule type" value="Genomic_DNA"/>
</dbReference>